<comment type="caution">
    <text evidence="2">The sequence shown here is derived from an EMBL/GenBank/DDBJ whole genome shotgun (WGS) entry which is preliminary data.</text>
</comment>
<dbReference type="SUPFAM" id="SSF51679">
    <property type="entry name" value="Bacterial luciferase-like"/>
    <property type="match status" value="1"/>
</dbReference>
<dbReference type="NCBIfam" id="TIGR03619">
    <property type="entry name" value="F420_Rv2161c"/>
    <property type="match status" value="1"/>
</dbReference>
<dbReference type="RefSeq" id="WP_160904363.1">
    <property type="nucleotide sequence ID" value="NZ_CP102850.1"/>
</dbReference>
<keyword evidence="2" id="KW-0560">Oxidoreductase</keyword>
<dbReference type="EC" id="1.-.-.-" evidence="2"/>
<evidence type="ECO:0000259" key="1">
    <source>
        <dbReference type="Pfam" id="PF00296"/>
    </source>
</evidence>
<proteinExistence type="predicted"/>
<dbReference type="InterPro" id="IPR036661">
    <property type="entry name" value="Luciferase-like_sf"/>
</dbReference>
<evidence type="ECO:0000313" key="2">
    <source>
        <dbReference type="EMBL" id="MXP24167.1"/>
    </source>
</evidence>
<sequence>MTNTGHSEDNVIIGLHPAVTDTTMPVRDLLVAAEARRIGGFYLPEHTHLPVDRERSQYPGGGTMPDRYKRLVDPYTTLAYAAALTTGMELGTCVGLIGNHDPIALAKAIATVDMLSGGRMFLGVGFGWNNAEFVAHNSADISAKADVTQEKLELMRSLWTDDEACYQGKFVTLEPSWAWPKPSRRPAIPSLLGAPPTERTFERIATWADGWLTMGTTLASDDFPAHLISLRTTWARHGRDPDDLQIAVIEAPCKRSELAQVRDTARTLGVGRVILHVEDAPEKSLLEVMDDIAAVQSS</sequence>
<dbReference type="AlphaFoldDB" id="A0A6L7GXA4"/>
<dbReference type="PANTHER" id="PTHR30011:SF32">
    <property type="entry name" value="CONSERVED PROTEIN"/>
    <property type="match status" value="1"/>
</dbReference>
<dbReference type="InterPro" id="IPR011251">
    <property type="entry name" value="Luciferase-like_dom"/>
</dbReference>
<dbReference type="InterPro" id="IPR019921">
    <property type="entry name" value="Lucif-like_OxRdtase_Rv2161c"/>
</dbReference>
<accession>A0A6L7GXA4</accession>
<dbReference type="Proteomes" id="UP000475545">
    <property type="component" value="Unassembled WGS sequence"/>
</dbReference>
<reference evidence="2 3" key="1">
    <citation type="submission" date="2019-11" db="EMBL/GenBank/DDBJ databases">
        <title>Gordonia sp. nov., a novel actinobacterium isolated from mangrove soil in Hainan.</title>
        <authorList>
            <person name="Huang X."/>
            <person name="Xie Y."/>
            <person name="Chu X."/>
            <person name="Xiao K."/>
        </authorList>
    </citation>
    <scope>NUCLEOTIDE SEQUENCE [LARGE SCALE GENOMIC DNA]</scope>
    <source>
        <strain evidence="2 3">HNM0687</strain>
    </source>
</reference>
<feature type="domain" description="Luciferase-like" evidence="1">
    <location>
        <begin position="26"/>
        <end position="267"/>
    </location>
</feature>
<dbReference type="Pfam" id="PF00296">
    <property type="entry name" value="Bac_luciferase"/>
    <property type="match status" value="1"/>
</dbReference>
<dbReference type="InterPro" id="IPR051260">
    <property type="entry name" value="Diverse_substr_monoxygenases"/>
</dbReference>
<dbReference type="PANTHER" id="PTHR30011">
    <property type="entry name" value="ALKANESULFONATE MONOOXYGENASE-RELATED"/>
    <property type="match status" value="1"/>
</dbReference>
<dbReference type="Gene3D" id="3.20.20.30">
    <property type="entry name" value="Luciferase-like domain"/>
    <property type="match status" value="1"/>
</dbReference>
<evidence type="ECO:0000313" key="3">
    <source>
        <dbReference type="Proteomes" id="UP000475545"/>
    </source>
</evidence>
<name>A0A6L7GXA4_9ACTN</name>
<dbReference type="EMBL" id="WMBR01000009">
    <property type="protein sequence ID" value="MXP24167.1"/>
    <property type="molecule type" value="Genomic_DNA"/>
</dbReference>
<organism evidence="2 3">
    <name type="scientific">Gordonia mangrovi</name>
    <dbReference type="NCBI Taxonomy" id="2665643"/>
    <lineage>
        <taxon>Bacteria</taxon>
        <taxon>Bacillati</taxon>
        <taxon>Actinomycetota</taxon>
        <taxon>Actinomycetes</taxon>
        <taxon>Mycobacteriales</taxon>
        <taxon>Gordoniaceae</taxon>
        <taxon>Gordonia</taxon>
    </lineage>
</organism>
<keyword evidence="3" id="KW-1185">Reference proteome</keyword>
<gene>
    <name evidence="2" type="ORF">GIY30_22785</name>
</gene>
<dbReference type="GO" id="GO:0016705">
    <property type="term" value="F:oxidoreductase activity, acting on paired donors, with incorporation or reduction of molecular oxygen"/>
    <property type="evidence" value="ECO:0007669"/>
    <property type="project" value="InterPro"/>
</dbReference>
<protein>
    <submittedName>
        <fullName evidence="2">TIGR03619 family F420-dependent LLM class oxidoreductase</fullName>
        <ecNumber evidence="2">1.-.-.-</ecNumber>
    </submittedName>
</protein>